<proteinExistence type="predicted"/>
<dbReference type="Pfam" id="PF12680">
    <property type="entry name" value="SnoaL_2"/>
    <property type="match status" value="1"/>
</dbReference>
<accession>A0A1E7NFE8</accession>
<evidence type="ECO:0000259" key="1">
    <source>
        <dbReference type="Pfam" id="PF12680"/>
    </source>
</evidence>
<feature type="domain" description="SnoaL-like" evidence="1">
    <location>
        <begin position="11"/>
        <end position="110"/>
    </location>
</feature>
<dbReference type="InterPro" id="IPR032710">
    <property type="entry name" value="NTF2-like_dom_sf"/>
</dbReference>
<organism evidence="2 3">
    <name type="scientific">Kitasatospora aureofaciens</name>
    <name type="common">Streptomyces aureofaciens</name>
    <dbReference type="NCBI Taxonomy" id="1894"/>
    <lineage>
        <taxon>Bacteria</taxon>
        <taxon>Bacillati</taxon>
        <taxon>Actinomycetota</taxon>
        <taxon>Actinomycetes</taxon>
        <taxon>Kitasatosporales</taxon>
        <taxon>Streptomycetaceae</taxon>
        <taxon>Kitasatospora</taxon>
    </lineage>
</organism>
<dbReference type="EMBL" id="JPRF03000001">
    <property type="protein sequence ID" value="OEV39368.1"/>
    <property type="molecule type" value="Genomic_DNA"/>
</dbReference>
<name>A0A1E7NFE8_KITAU</name>
<dbReference type="Gene3D" id="3.10.450.50">
    <property type="match status" value="1"/>
</dbReference>
<evidence type="ECO:0000313" key="3">
    <source>
        <dbReference type="Proteomes" id="UP000037395"/>
    </source>
</evidence>
<dbReference type="CDD" id="cd00531">
    <property type="entry name" value="NTF2_like"/>
    <property type="match status" value="1"/>
</dbReference>
<dbReference type="InterPro" id="IPR037401">
    <property type="entry name" value="SnoaL-like"/>
</dbReference>
<dbReference type="OrthoDB" id="333383at2"/>
<protein>
    <submittedName>
        <fullName evidence="2">DUF4440 domain-containing protein</fullName>
    </submittedName>
</protein>
<gene>
    <name evidence="2" type="ORF">HS99_0001275</name>
</gene>
<reference evidence="2" key="1">
    <citation type="submission" date="2016-08" db="EMBL/GenBank/DDBJ databases">
        <title>Sequencing, Assembly and Comparative Genomics of S. aureofaciens ATCC 10762.</title>
        <authorList>
            <person name="Gradnigo J.S."/>
            <person name="Johnson N."/>
            <person name="Somerville G.A."/>
        </authorList>
    </citation>
    <scope>NUCLEOTIDE SEQUENCE [LARGE SCALE GENOMIC DNA]</scope>
    <source>
        <strain evidence="2">ATCC 10762</strain>
    </source>
</reference>
<evidence type="ECO:0000313" key="2">
    <source>
        <dbReference type="EMBL" id="OEV39368.1"/>
    </source>
</evidence>
<dbReference type="AlphaFoldDB" id="A0A1E7NFE8"/>
<comment type="caution">
    <text evidence="2">The sequence shown here is derived from an EMBL/GenBank/DDBJ whole genome shotgun (WGS) entry which is preliminary data.</text>
</comment>
<dbReference type="Proteomes" id="UP000037395">
    <property type="component" value="Unassembled WGS sequence"/>
</dbReference>
<sequence length="119" mass="13497">MDHDFATRFAQDWAAAWNSHDLERILAHYTEDVVFASPRIVELVGDPTGEVRGKEALRVYWAKGLRHLPDLHFTVEDVLVSVDTLVINYRNERGRAVAEVLTFRDGLVCRGFGAYGPQI</sequence>
<dbReference type="RefSeq" id="WP_030288844.1">
    <property type="nucleotide sequence ID" value="NZ_JBEXMP010000037.1"/>
</dbReference>
<keyword evidence="3" id="KW-1185">Reference proteome</keyword>
<dbReference type="SUPFAM" id="SSF54427">
    <property type="entry name" value="NTF2-like"/>
    <property type="match status" value="1"/>
</dbReference>